<organism evidence="1 2">
    <name type="scientific">Cirrhinus mrigala</name>
    <name type="common">Mrigala</name>
    <dbReference type="NCBI Taxonomy" id="683832"/>
    <lineage>
        <taxon>Eukaryota</taxon>
        <taxon>Metazoa</taxon>
        <taxon>Chordata</taxon>
        <taxon>Craniata</taxon>
        <taxon>Vertebrata</taxon>
        <taxon>Euteleostomi</taxon>
        <taxon>Actinopterygii</taxon>
        <taxon>Neopterygii</taxon>
        <taxon>Teleostei</taxon>
        <taxon>Ostariophysi</taxon>
        <taxon>Cypriniformes</taxon>
        <taxon>Cyprinidae</taxon>
        <taxon>Labeoninae</taxon>
        <taxon>Labeonini</taxon>
        <taxon>Cirrhinus</taxon>
    </lineage>
</organism>
<dbReference type="EMBL" id="JAMKFB020000016">
    <property type="protein sequence ID" value="KAL0172703.1"/>
    <property type="molecule type" value="Genomic_DNA"/>
</dbReference>
<keyword evidence="2" id="KW-1185">Reference proteome</keyword>
<protein>
    <submittedName>
        <fullName evidence="1">Uncharacterized protein</fullName>
    </submittedName>
</protein>
<comment type="caution">
    <text evidence="1">The sequence shown here is derived from an EMBL/GenBank/DDBJ whole genome shotgun (WGS) entry which is preliminary data.</text>
</comment>
<feature type="non-terminal residue" evidence="1">
    <location>
        <position position="1"/>
    </location>
</feature>
<sequence length="81" mass="8862">LWSTQSTAYHHPTTQSISLSLLCTGSKSPLRSRSQHLKERLSGGLPQSQSPNRLTRCTSWLLVSVGSEAVEESPTYCTTAE</sequence>
<evidence type="ECO:0000313" key="2">
    <source>
        <dbReference type="Proteomes" id="UP001529510"/>
    </source>
</evidence>
<feature type="non-terminal residue" evidence="1">
    <location>
        <position position="81"/>
    </location>
</feature>
<evidence type="ECO:0000313" key="1">
    <source>
        <dbReference type="EMBL" id="KAL0172703.1"/>
    </source>
</evidence>
<proteinExistence type="predicted"/>
<accession>A0ABD0PF68</accession>
<name>A0ABD0PF68_CIRMR</name>
<dbReference type="Proteomes" id="UP001529510">
    <property type="component" value="Unassembled WGS sequence"/>
</dbReference>
<gene>
    <name evidence="1" type="ORF">M9458_033014</name>
</gene>
<dbReference type="AlphaFoldDB" id="A0ABD0PF68"/>
<reference evidence="1 2" key="1">
    <citation type="submission" date="2024-05" db="EMBL/GenBank/DDBJ databases">
        <title>Genome sequencing and assembly of Indian major carp, Cirrhinus mrigala (Hamilton, 1822).</title>
        <authorList>
            <person name="Mohindra V."/>
            <person name="Chowdhury L.M."/>
            <person name="Lal K."/>
            <person name="Jena J.K."/>
        </authorList>
    </citation>
    <scope>NUCLEOTIDE SEQUENCE [LARGE SCALE GENOMIC DNA]</scope>
    <source>
        <strain evidence="1">CM1030</strain>
        <tissue evidence="1">Blood</tissue>
    </source>
</reference>